<dbReference type="AlphaFoldDB" id="Q47CG0"/>
<dbReference type="OrthoDB" id="9180663at2"/>
<reference evidence="2" key="1">
    <citation type="submission" date="2005-08" db="EMBL/GenBank/DDBJ databases">
        <title>Complete sequence of Dechloromonas aromatica RCB.</title>
        <authorList>
            <person name="Salinero K.K."/>
            <person name="Copeland A."/>
            <person name="Lucas S."/>
            <person name="Lapidus A."/>
            <person name="Barry K."/>
            <person name="Detter J.C."/>
            <person name="Glavina T."/>
            <person name="Hammon N."/>
            <person name="Israni S."/>
            <person name="Pitluck S."/>
            <person name="Di Bartolo G."/>
            <person name="Trong S."/>
            <person name="Schmutz J."/>
            <person name="Larimer F."/>
            <person name="Land M."/>
            <person name="Ivanova N."/>
            <person name="Richardson P."/>
        </authorList>
    </citation>
    <scope>NUCLEOTIDE SEQUENCE</scope>
    <source>
        <strain evidence="2">RCB</strain>
    </source>
</reference>
<evidence type="ECO:0008006" key="3">
    <source>
        <dbReference type="Google" id="ProtNLM"/>
    </source>
</evidence>
<evidence type="ECO:0000256" key="1">
    <source>
        <dbReference type="SAM" id="SignalP"/>
    </source>
</evidence>
<evidence type="ECO:0000313" key="2">
    <source>
        <dbReference type="EMBL" id="AAZ47471.1"/>
    </source>
</evidence>
<sequence>MRALTLLPLLALSNSCWAVDPCDELPKPSVTVKRLEERITYNTTYGYRSLTNLGATLARPGKQVLGLTRGNAIAKFTTNTASLIDPSGRWECASPQITLTFGFTPVTVYVAREFPQGSCAYKEIHEHEMRHFKTYQDHMAGIEKTLNDTLANRFVTAKVWRGPAGQTAAQLQRELDERWLPYVQREIQKVEAAQALIDTPEEYERVTNSCDGEIRKRLR</sequence>
<feature type="chain" id="PRO_5004233064" description="Secreted Zn-dependent protease" evidence="1">
    <location>
        <begin position="19"/>
        <end position="219"/>
    </location>
</feature>
<accession>Q47CG0</accession>
<proteinExistence type="predicted"/>
<feature type="signal peptide" evidence="1">
    <location>
        <begin position="1"/>
        <end position="18"/>
    </location>
</feature>
<dbReference type="eggNOG" id="ENOG5032T8E">
    <property type="taxonomic scope" value="Bacteria"/>
</dbReference>
<protein>
    <recommendedName>
        <fullName evidence="3">Secreted Zn-dependent protease</fullName>
    </recommendedName>
</protein>
<dbReference type="EMBL" id="CP000089">
    <property type="protein sequence ID" value="AAZ47471.1"/>
    <property type="molecule type" value="Genomic_DNA"/>
</dbReference>
<name>Q47CG0_DECAR</name>
<dbReference type="HOGENOM" id="CLU_1193535_0_0_4"/>
<organism evidence="2">
    <name type="scientific">Dechloromonas aromatica (strain RCB)</name>
    <dbReference type="NCBI Taxonomy" id="159087"/>
    <lineage>
        <taxon>Bacteria</taxon>
        <taxon>Pseudomonadati</taxon>
        <taxon>Pseudomonadota</taxon>
        <taxon>Betaproteobacteria</taxon>
        <taxon>Rhodocyclales</taxon>
        <taxon>Azonexaceae</taxon>
        <taxon>Dechloromonas</taxon>
    </lineage>
</organism>
<dbReference type="STRING" id="159087.Daro_2741"/>
<dbReference type="KEGG" id="dar:Daro_2741"/>
<gene>
    <name evidence="2" type="ordered locus">Daro_2741</name>
</gene>
<keyword evidence="1" id="KW-0732">Signal</keyword>